<dbReference type="InterPro" id="IPR010846">
    <property type="entry name" value="AmiA-like"/>
</dbReference>
<keyword evidence="2" id="KW-1185">Reference proteome</keyword>
<evidence type="ECO:0000313" key="2">
    <source>
        <dbReference type="Proteomes" id="UP000254794"/>
    </source>
</evidence>
<accession>A0A378JQR5</accession>
<protein>
    <submittedName>
        <fullName evidence="1">Protein of uncharacterized function (DUF1460)</fullName>
    </submittedName>
</protein>
<dbReference type="EMBL" id="UGOD01000001">
    <property type="protein sequence ID" value="STX52593.1"/>
    <property type="molecule type" value="Genomic_DNA"/>
</dbReference>
<sequence length="333" mass="38121">MMITYLAKFRYLVYLIILLISLPLSANDLAEEQANLTIKQLYHTLNSNMNLDMVNRLNKISASFVGKPYILGSLGEGATASFDQFPQYRTDGFDCETYVTTVIALAFANQLNEFKKCLKKIRYYQGQVDYLTRNHFTGVDWNYNNQQQGFLKDITTTFRDKNNQSIAQVATALIDKPAWYKFKSSETIRLKQNDNTEQAKRLEKLKQMGSHLPRVKEHVPYLPLTALFNDKGEPNYNLFKQIPNGAIIEIVRPNWELNKKIGTNLNISHLGFAFRKENQLIFRQASSEYGKVVDVSLINYLKEATKSPTIKGINVQIIIPSKPLNKDCSLANN</sequence>
<dbReference type="Gene3D" id="2.30.260.10">
    <property type="entry name" value="putative xylanase like domain"/>
    <property type="match status" value="1"/>
</dbReference>
<dbReference type="Gene3D" id="1.10.287.520">
    <property type="entry name" value="Helix hairpin bin"/>
    <property type="match status" value="1"/>
</dbReference>
<name>A0A378JQR5_9GAMM</name>
<proteinExistence type="predicted"/>
<dbReference type="InterPro" id="IPR038765">
    <property type="entry name" value="Papain-like_cys_pep_sf"/>
</dbReference>
<dbReference type="RefSeq" id="WP_115332140.1">
    <property type="nucleotide sequence ID" value="NZ_CAAAHP010000003.1"/>
</dbReference>
<dbReference type="AlphaFoldDB" id="A0A378JQR5"/>
<reference evidence="1 2" key="1">
    <citation type="submission" date="2018-06" db="EMBL/GenBank/DDBJ databases">
        <authorList>
            <consortium name="Pathogen Informatics"/>
            <person name="Doyle S."/>
        </authorList>
    </citation>
    <scope>NUCLEOTIDE SEQUENCE [LARGE SCALE GENOMIC DNA]</scope>
    <source>
        <strain evidence="1 2">NCTC13316</strain>
    </source>
</reference>
<dbReference type="SUPFAM" id="SSF54001">
    <property type="entry name" value="Cysteine proteinases"/>
    <property type="match status" value="1"/>
</dbReference>
<dbReference type="Pfam" id="PF07313">
    <property type="entry name" value="AmiA-like"/>
    <property type="match status" value="1"/>
</dbReference>
<dbReference type="Gene3D" id="1.10.3670.10">
    <property type="entry name" value="Putative xylanase like domain"/>
    <property type="match status" value="1"/>
</dbReference>
<organism evidence="1 2">
    <name type="scientific">Legionella busanensis</name>
    <dbReference type="NCBI Taxonomy" id="190655"/>
    <lineage>
        <taxon>Bacteria</taxon>
        <taxon>Pseudomonadati</taxon>
        <taxon>Pseudomonadota</taxon>
        <taxon>Gammaproteobacteria</taxon>
        <taxon>Legionellales</taxon>
        <taxon>Legionellaceae</taxon>
        <taxon>Legionella</taxon>
    </lineage>
</organism>
<dbReference type="Proteomes" id="UP000254794">
    <property type="component" value="Unassembled WGS sequence"/>
</dbReference>
<evidence type="ECO:0000313" key="1">
    <source>
        <dbReference type="EMBL" id="STX52593.1"/>
    </source>
</evidence>
<dbReference type="OrthoDB" id="8740273at2"/>
<gene>
    <name evidence="1" type="ORF">NCTC13316_02714</name>
</gene>